<accession>A0A0C9Z1A9</accession>
<dbReference type="SUPFAM" id="SSF103107">
    <property type="entry name" value="Hypothetical protein c14orf129, hspc210"/>
    <property type="match status" value="1"/>
</dbReference>
<sequence length="147" mass="16886">MNYAHLLESILRCHCRQDWTLYIIIPPLMFSRRWMCTIYKRVSSRRWRLRSSNSMASFYHNELRRALSEQTFGIARYEVATPVSPHEATAAVTVLEGPCISVTLTGRGYHLSDGQTFEAIEDLLTSVSPKYAQQRSDALFAKLQGLQ</sequence>
<dbReference type="InterPro" id="IPR023231">
    <property type="entry name" value="GSKIP_dom_sf"/>
</dbReference>
<dbReference type="AlphaFoldDB" id="A0A0C9Z1A9"/>
<evidence type="ECO:0008006" key="3">
    <source>
        <dbReference type="Google" id="ProtNLM"/>
    </source>
</evidence>
<dbReference type="EMBL" id="KN833869">
    <property type="protein sequence ID" value="KIK16012.1"/>
    <property type="molecule type" value="Genomic_DNA"/>
</dbReference>
<dbReference type="OrthoDB" id="5804279at2759"/>
<dbReference type="HOGENOM" id="CLU_1768839_0_0_1"/>
<keyword evidence="2" id="KW-1185">Reference proteome</keyword>
<proteinExistence type="predicted"/>
<reference evidence="2" key="2">
    <citation type="submission" date="2015-01" db="EMBL/GenBank/DDBJ databases">
        <title>Evolutionary Origins and Diversification of the Mycorrhizal Mutualists.</title>
        <authorList>
            <consortium name="DOE Joint Genome Institute"/>
            <consortium name="Mycorrhizal Genomics Consortium"/>
            <person name="Kohler A."/>
            <person name="Kuo A."/>
            <person name="Nagy L.G."/>
            <person name="Floudas D."/>
            <person name="Copeland A."/>
            <person name="Barry K.W."/>
            <person name="Cichocki N."/>
            <person name="Veneault-Fourrey C."/>
            <person name="LaButti K."/>
            <person name="Lindquist E.A."/>
            <person name="Lipzen A."/>
            <person name="Lundell T."/>
            <person name="Morin E."/>
            <person name="Murat C."/>
            <person name="Riley R."/>
            <person name="Ohm R."/>
            <person name="Sun H."/>
            <person name="Tunlid A."/>
            <person name="Henrissat B."/>
            <person name="Grigoriev I.V."/>
            <person name="Hibbett D.S."/>
            <person name="Martin F."/>
        </authorList>
    </citation>
    <scope>NUCLEOTIDE SEQUENCE [LARGE SCALE GENOMIC DNA]</scope>
    <source>
        <strain evidence="2">441</strain>
    </source>
</reference>
<organism evidence="1 2">
    <name type="scientific">Pisolithus microcarpus 441</name>
    <dbReference type="NCBI Taxonomy" id="765257"/>
    <lineage>
        <taxon>Eukaryota</taxon>
        <taxon>Fungi</taxon>
        <taxon>Dikarya</taxon>
        <taxon>Basidiomycota</taxon>
        <taxon>Agaricomycotina</taxon>
        <taxon>Agaricomycetes</taxon>
        <taxon>Agaricomycetidae</taxon>
        <taxon>Boletales</taxon>
        <taxon>Sclerodermatineae</taxon>
        <taxon>Pisolithaceae</taxon>
        <taxon>Pisolithus</taxon>
    </lineage>
</organism>
<reference evidence="1 2" key="1">
    <citation type="submission" date="2014-04" db="EMBL/GenBank/DDBJ databases">
        <authorList>
            <consortium name="DOE Joint Genome Institute"/>
            <person name="Kuo A."/>
            <person name="Kohler A."/>
            <person name="Costa M.D."/>
            <person name="Nagy L.G."/>
            <person name="Floudas D."/>
            <person name="Copeland A."/>
            <person name="Barry K.W."/>
            <person name="Cichocki N."/>
            <person name="Veneault-Fourrey C."/>
            <person name="LaButti K."/>
            <person name="Lindquist E.A."/>
            <person name="Lipzen A."/>
            <person name="Lundell T."/>
            <person name="Morin E."/>
            <person name="Murat C."/>
            <person name="Sun H."/>
            <person name="Tunlid A."/>
            <person name="Henrissat B."/>
            <person name="Grigoriev I.V."/>
            <person name="Hibbett D.S."/>
            <person name="Martin F."/>
            <person name="Nordberg H.P."/>
            <person name="Cantor M.N."/>
            <person name="Hua S.X."/>
        </authorList>
    </citation>
    <scope>NUCLEOTIDE SEQUENCE [LARGE SCALE GENOMIC DNA]</scope>
    <source>
        <strain evidence="1 2">441</strain>
    </source>
</reference>
<gene>
    <name evidence="1" type="ORF">PISMIDRAFT_280046</name>
</gene>
<evidence type="ECO:0000313" key="2">
    <source>
        <dbReference type="Proteomes" id="UP000054018"/>
    </source>
</evidence>
<protein>
    <recommendedName>
        <fullName evidence="3">GSKIP domain-containing protein</fullName>
    </recommendedName>
</protein>
<dbReference type="Gene3D" id="3.30.2280.10">
    <property type="entry name" value="Hypothetical protein (hspc210)"/>
    <property type="match status" value="1"/>
</dbReference>
<dbReference type="Proteomes" id="UP000054018">
    <property type="component" value="Unassembled WGS sequence"/>
</dbReference>
<name>A0A0C9Z1A9_9AGAM</name>
<evidence type="ECO:0000313" key="1">
    <source>
        <dbReference type="EMBL" id="KIK16012.1"/>
    </source>
</evidence>